<dbReference type="Proteomes" id="UP000190064">
    <property type="component" value="Unassembled WGS sequence"/>
</dbReference>
<protein>
    <recommendedName>
        <fullName evidence="4">DUF3392 domain-containing protein</fullName>
    </recommendedName>
</protein>
<evidence type="ECO:0000313" key="3">
    <source>
        <dbReference type="Proteomes" id="UP000190064"/>
    </source>
</evidence>
<keyword evidence="1" id="KW-1133">Transmembrane helix</keyword>
<evidence type="ECO:0000313" key="2">
    <source>
        <dbReference type="EMBL" id="OOV87012.1"/>
    </source>
</evidence>
<name>A0A1T1HB22_OCELI</name>
<keyword evidence="1" id="KW-0812">Transmembrane</keyword>
<dbReference type="STRING" id="966.BTA35_0208335"/>
<dbReference type="EMBL" id="MTSD02000003">
    <property type="protein sequence ID" value="OOV87012.1"/>
    <property type="molecule type" value="Genomic_DNA"/>
</dbReference>
<feature type="transmembrane region" description="Helical" evidence="1">
    <location>
        <begin position="86"/>
        <end position="104"/>
    </location>
</feature>
<keyword evidence="3" id="KW-1185">Reference proteome</keyword>
<evidence type="ECO:0000256" key="1">
    <source>
        <dbReference type="SAM" id="Phobius"/>
    </source>
</evidence>
<keyword evidence="1" id="KW-0472">Membrane</keyword>
<comment type="caution">
    <text evidence="2">The sequence shown here is derived from an EMBL/GenBank/DDBJ whole genome shotgun (WGS) entry which is preliminary data.</text>
</comment>
<dbReference type="InterPro" id="IPR021813">
    <property type="entry name" value="DUF3392"/>
</dbReference>
<feature type="transmembrane region" description="Helical" evidence="1">
    <location>
        <begin position="20"/>
        <end position="39"/>
    </location>
</feature>
<feature type="transmembrane region" description="Helical" evidence="1">
    <location>
        <begin position="51"/>
        <end position="74"/>
    </location>
</feature>
<dbReference type="AlphaFoldDB" id="A0A1T1HB22"/>
<organism evidence="2 3">
    <name type="scientific">Oceanospirillum linum</name>
    <dbReference type="NCBI Taxonomy" id="966"/>
    <lineage>
        <taxon>Bacteria</taxon>
        <taxon>Pseudomonadati</taxon>
        <taxon>Pseudomonadota</taxon>
        <taxon>Gammaproteobacteria</taxon>
        <taxon>Oceanospirillales</taxon>
        <taxon>Oceanospirillaceae</taxon>
        <taxon>Oceanospirillum</taxon>
    </lineage>
</organism>
<dbReference type="RefSeq" id="WP_238377536.1">
    <property type="nucleotide sequence ID" value="NZ_FXTS01000003.1"/>
</dbReference>
<proteinExistence type="predicted"/>
<sequence>MEMLRELLLAMADWIRPHSDNIALALIATLLVIYGDEINRIVKQQLRPYPYIIRLIGFVVLCAFGYGALTVYATPVLEDIINRIPGLYLAPAIMLLFLLVGLLAERRRQI</sequence>
<gene>
    <name evidence="2" type="ORF">BTA35_0208335</name>
</gene>
<evidence type="ECO:0008006" key="4">
    <source>
        <dbReference type="Google" id="ProtNLM"/>
    </source>
</evidence>
<accession>A0A1T1HB22</accession>
<reference evidence="2" key="1">
    <citation type="submission" date="2017-02" db="EMBL/GenBank/DDBJ databases">
        <title>Draft Genome Sequence of the Salt Water Bacterium Oceanospirillum linum ATCC 11336.</title>
        <authorList>
            <person name="Trachtenberg A.M."/>
            <person name="Carney J.G."/>
            <person name="Linnane J.D."/>
            <person name="Rheaume B.A."/>
            <person name="Pitts N.L."/>
            <person name="Mykles D.L."/>
            <person name="Maclea K.S."/>
        </authorList>
    </citation>
    <scope>NUCLEOTIDE SEQUENCE [LARGE SCALE GENOMIC DNA]</scope>
    <source>
        <strain evidence="2">ATCC 11336</strain>
    </source>
</reference>
<dbReference type="Pfam" id="PF11872">
    <property type="entry name" value="DUF3392"/>
    <property type="match status" value="1"/>
</dbReference>